<name>D4AZJ1_ARTBC</name>
<feature type="compositionally biased region" description="Low complexity" evidence="1">
    <location>
        <begin position="311"/>
        <end position="334"/>
    </location>
</feature>
<evidence type="ECO:0008006" key="4">
    <source>
        <dbReference type="Google" id="ProtNLM"/>
    </source>
</evidence>
<proteinExistence type="predicted"/>
<keyword evidence="3" id="KW-1185">Reference proteome</keyword>
<feature type="region of interest" description="Disordered" evidence="1">
    <location>
        <begin position="412"/>
        <end position="445"/>
    </location>
</feature>
<feature type="region of interest" description="Disordered" evidence="1">
    <location>
        <begin position="810"/>
        <end position="840"/>
    </location>
</feature>
<dbReference type="OMA" id="WATYHET"/>
<reference evidence="3" key="1">
    <citation type="journal article" date="2011" name="Genome Biol.">
        <title>Comparative and functional genomics provide insights into the pathogenicity of dermatophytic fungi.</title>
        <authorList>
            <person name="Burmester A."/>
            <person name="Shelest E."/>
            <person name="Gloeckner G."/>
            <person name="Heddergott C."/>
            <person name="Schindler S."/>
            <person name="Staib P."/>
            <person name="Heidel A."/>
            <person name="Felder M."/>
            <person name="Petzold A."/>
            <person name="Szafranski K."/>
            <person name="Feuermann M."/>
            <person name="Pedruzzi I."/>
            <person name="Priebe S."/>
            <person name="Groth M."/>
            <person name="Winkler R."/>
            <person name="Li W."/>
            <person name="Kniemeyer O."/>
            <person name="Schroeckh V."/>
            <person name="Hertweck C."/>
            <person name="Hube B."/>
            <person name="White T.C."/>
            <person name="Platzer M."/>
            <person name="Guthke R."/>
            <person name="Heitman J."/>
            <person name="Woestemeyer J."/>
            <person name="Zipfel P.F."/>
            <person name="Monod M."/>
            <person name="Brakhage A.A."/>
        </authorList>
    </citation>
    <scope>NUCLEOTIDE SEQUENCE [LARGE SCALE GENOMIC DNA]</scope>
    <source>
        <strain evidence="3">ATCC MYA-4681 / CBS 112371</strain>
    </source>
</reference>
<evidence type="ECO:0000256" key="1">
    <source>
        <dbReference type="SAM" id="MobiDB-lite"/>
    </source>
</evidence>
<feature type="region of interest" description="Disordered" evidence="1">
    <location>
        <begin position="256"/>
        <end position="377"/>
    </location>
</feature>
<sequence>MAEASVTDDERANRMKALQMADLGTARREHISTVDRPNKLHRIGIQQIEAIRDSNRKGTEAYTLAETNREKLNSWATYHETLEENMDAENLDPLLDGQTHRLALEAKIKGTNLDHPASSSRGKRATRGALHSGRGGGAAGSRGRGGTSHQSNTRSGDITKSDPSRLSPTVFTPTKKALAPLPQKPLDPSKDCNNPPATRGRADRKRYGSSRNLPPVTKARRPVFAAPPNINFESLLADGDDFMAAVAGVQFATVAKPAQPPETPKVPEAPTKSQDVSPDPPMSQERSVPSDNFQKDVPEPPLQQPQSEVKAVVPSEPNAEAAAPATNLKPAAPLRIDVFTNPSEIRDGQGADTIPLKTDHGFGSYLPQPQRHSTDAENHDADDLFLCTSSEATAAAQIEEDKTEGVNISTSLLDISDGPEDTIPQTHPAPQSAPQRVEPKDESNATKEELAKLTKILSNQSLLDPEIVVYLQERRERLEKDLVEKELARNPEVVKTAIHTAEPGNTKSIQSGASNLVASVATPNAPTTANLSDITNRNTGDVVNPNSSLRITLTLRSENIKNVPMPVEVKKPEIRNSSNNTFDHNIVYAIPGAFPSKPPTTSPHDVPLIIGDHLLPGRPMKKCEPPRPSAPVYEPKLHHLPGTLSGNSNQPSTSNQAHQFHEPMMFTYHATSGGTSVATSTSFSYAPLGPSTTGSQPAIITHTAPVSFVSPTGSAVLNAPKSRFKMRDTPQFPISAATMQYYSGTFLEEQMKQPTTPIRKTNENINPAMGFASSQPIEPGQKSGDHSRNQSFSLSPVANTFRPVLQSRSPIPAAFGAPNSGRSATSHHSKFSSTASETPCEPKSVFVAEMAKRGVSVSGAPVNNQPVERKKSGMESSKYAH</sequence>
<feature type="compositionally biased region" description="Polar residues" evidence="1">
    <location>
        <begin position="147"/>
        <end position="156"/>
    </location>
</feature>
<evidence type="ECO:0000313" key="2">
    <source>
        <dbReference type="EMBL" id="EFE31461.1"/>
    </source>
</evidence>
<feature type="region of interest" description="Disordered" evidence="1">
    <location>
        <begin position="108"/>
        <end position="220"/>
    </location>
</feature>
<dbReference type="HOGENOM" id="CLU_329876_0_0_1"/>
<organism evidence="2 3">
    <name type="scientific">Arthroderma benhamiae (strain ATCC MYA-4681 / CBS 112371)</name>
    <name type="common">Trichophyton mentagrophytes</name>
    <dbReference type="NCBI Taxonomy" id="663331"/>
    <lineage>
        <taxon>Eukaryota</taxon>
        <taxon>Fungi</taxon>
        <taxon>Dikarya</taxon>
        <taxon>Ascomycota</taxon>
        <taxon>Pezizomycotina</taxon>
        <taxon>Eurotiomycetes</taxon>
        <taxon>Eurotiomycetidae</taxon>
        <taxon>Onygenales</taxon>
        <taxon>Arthrodermataceae</taxon>
        <taxon>Trichophyton</taxon>
    </lineage>
</organism>
<evidence type="ECO:0000313" key="3">
    <source>
        <dbReference type="Proteomes" id="UP000008866"/>
    </source>
</evidence>
<dbReference type="EMBL" id="ABSU01000021">
    <property type="protein sequence ID" value="EFE31461.1"/>
    <property type="molecule type" value="Genomic_DNA"/>
</dbReference>
<accession>D4AZJ1</accession>
<dbReference type="AlphaFoldDB" id="D4AZJ1"/>
<feature type="compositionally biased region" description="Polar residues" evidence="1">
    <location>
        <begin position="423"/>
        <end position="434"/>
    </location>
</feature>
<gene>
    <name evidence="2" type="ORF">ARB_01609</name>
</gene>
<comment type="caution">
    <text evidence="2">The sequence shown here is derived from an EMBL/GenBank/DDBJ whole genome shotgun (WGS) entry which is preliminary data.</text>
</comment>
<dbReference type="GeneID" id="9519588"/>
<dbReference type="KEGG" id="abe:ARB_01609"/>
<dbReference type="RefSeq" id="XP_003012101.1">
    <property type="nucleotide sequence ID" value="XM_003012055.1"/>
</dbReference>
<feature type="region of interest" description="Disordered" evidence="1">
    <location>
        <begin position="853"/>
        <end position="881"/>
    </location>
</feature>
<protein>
    <recommendedName>
        <fullName evidence="4">Ataxin-2 C-terminal domain-containing protein</fullName>
    </recommendedName>
</protein>
<dbReference type="Proteomes" id="UP000008866">
    <property type="component" value="Unassembled WGS sequence"/>
</dbReference>
<dbReference type="eggNOG" id="ENOG502RNV6">
    <property type="taxonomic scope" value="Eukaryota"/>
</dbReference>
<feature type="region of interest" description="Disordered" evidence="1">
    <location>
        <begin position="759"/>
        <end position="793"/>
    </location>
</feature>
<dbReference type="STRING" id="663331.D4AZJ1"/>
<feature type="compositionally biased region" description="Gly residues" evidence="1">
    <location>
        <begin position="133"/>
        <end position="146"/>
    </location>
</feature>